<reference evidence="3" key="1">
    <citation type="journal article" date="2019" name="Int. J. Syst. Evol. Microbiol.">
        <title>The Global Catalogue of Microorganisms (GCM) 10K type strain sequencing project: providing services to taxonomists for standard genome sequencing and annotation.</title>
        <authorList>
            <consortium name="The Broad Institute Genomics Platform"/>
            <consortium name="The Broad Institute Genome Sequencing Center for Infectious Disease"/>
            <person name="Wu L."/>
            <person name="Ma J."/>
        </authorList>
    </citation>
    <scope>NUCLEOTIDE SEQUENCE [LARGE SCALE GENOMIC DNA]</scope>
    <source>
        <strain evidence="3">CCM 8904</strain>
    </source>
</reference>
<keyword evidence="3" id="KW-1185">Reference proteome</keyword>
<feature type="transmembrane region" description="Helical" evidence="1">
    <location>
        <begin position="229"/>
        <end position="250"/>
    </location>
</feature>
<name>A0ABW1RFE2_9LACO</name>
<accession>A0ABW1RFE2</accession>
<dbReference type="EMBL" id="JBHSSL010000107">
    <property type="protein sequence ID" value="MFC6171357.1"/>
    <property type="molecule type" value="Genomic_DNA"/>
</dbReference>
<sequence>MRVIQRVFASLRYHWRYALLFGTLAVLFLVSGLSTLIVQDIQSHALSLFEQRMDIIDRTTKTLTRWPILRKLLHVRQGIVSDTQLLYNCLFGGFIVLVLVLIILTLIQRKHEFSIYQLAGKGTADISLQFALENLILFMIAFFGITILLLAIQGWYLNGLVEINQTWFTEKLPADLKKLATTGTSQPWQNFNQLFQHQFTTFNGHLLLFDQGSRNPNGLADYDRNLWTIFWQGGGMIFLTSYLSASFYNWHISRQARATIK</sequence>
<evidence type="ECO:0000313" key="3">
    <source>
        <dbReference type="Proteomes" id="UP001596289"/>
    </source>
</evidence>
<feature type="transmembrane region" description="Helical" evidence="1">
    <location>
        <begin position="15"/>
        <end position="38"/>
    </location>
</feature>
<protein>
    <submittedName>
        <fullName evidence="2">FtsX-like permease family protein</fullName>
    </submittedName>
</protein>
<keyword evidence="1" id="KW-1133">Transmembrane helix</keyword>
<dbReference type="RefSeq" id="WP_125552382.1">
    <property type="nucleotide sequence ID" value="NZ_JBHSSL010000107.1"/>
</dbReference>
<feature type="transmembrane region" description="Helical" evidence="1">
    <location>
        <begin position="135"/>
        <end position="157"/>
    </location>
</feature>
<comment type="caution">
    <text evidence="2">The sequence shown here is derived from an EMBL/GenBank/DDBJ whole genome shotgun (WGS) entry which is preliminary data.</text>
</comment>
<evidence type="ECO:0000256" key="1">
    <source>
        <dbReference type="SAM" id="Phobius"/>
    </source>
</evidence>
<keyword evidence="1" id="KW-0472">Membrane</keyword>
<evidence type="ECO:0000313" key="2">
    <source>
        <dbReference type="EMBL" id="MFC6171357.1"/>
    </source>
</evidence>
<gene>
    <name evidence="2" type="ORF">ACFQGP_12430</name>
</gene>
<proteinExistence type="predicted"/>
<organism evidence="2 3">
    <name type="scientific">Loigolactobacillus jiayinensis</name>
    <dbReference type="NCBI Taxonomy" id="2486016"/>
    <lineage>
        <taxon>Bacteria</taxon>
        <taxon>Bacillati</taxon>
        <taxon>Bacillota</taxon>
        <taxon>Bacilli</taxon>
        <taxon>Lactobacillales</taxon>
        <taxon>Lactobacillaceae</taxon>
        <taxon>Loigolactobacillus</taxon>
    </lineage>
</organism>
<dbReference type="Proteomes" id="UP001596289">
    <property type="component" value="Unassembled WGS sequence"/>
</dbReference>
<feature type="transmembrane region" description="Helical" evidence="1">
    <location>
        <begin position="85"/>
        <end position="107"/>
    </location>
</feature>
<keyword evidence="1" id="KW-0812">Transmembrane</keyword>